<reference evidence="2 3" key="1">
    <citation type="submission" date="2023-03" db="EMBL/GenBank/DDBJ databases">
        <title>Paludisphaera mucosa sp. nov. a novel planctomycete from northern fen.</title>
        <authorList>
            <person name="Ivanova A."/>
        </authorList>
    </citation>
    <scope>NUCLEOTIDE SEQUENCE [LARGE SCALE GENOMIC DNA]</scope>
    <source>
        <strain evidence="2 3">Pla2</strain>
    </source>
</reference>
<dbReference type="EMBL" id="JARRAG010000002">
    <property type="protein sequence ID" value="MDG3004943.1"/>
    <property type="molecule type" value="Genomic_DNA"/>
</dbReference>
<dbReference type="RefSeq" id="WP_277861294.1">
    <property type="nucleotide sequence ID" value="NZ_JARRAG010000002.1"/>
</dbReference>
<comment type="caution">
    <text evidence="2">The sequence shown here is derived from an EMBL/GenBank/DDBJ whole genome shotgun (WGS) entry which is preliminary data.</text>
</comment>
<feature type="chain" id="PRO_5046430176" description="Lipoprotein" evidence="1">
    <location>
        <begin position="26"/>
        <end position="70"/>
    </location>
</feature>
<sequence>MQPRRFVGPTTALAAVLLGSLFLTGCGDSGNTEIAEEKPITESMKDSMNYMQQKYAKKGGGGAAAAPKKP</sequence>
<evidence type="ECO:0000256" key="1">
    <source>
        <dbReference type="SAM" id="SignalP"/>
    </source>
</evidence>
<keyword evidence="3" id="KW-1185">Reference proteome</keyword>
<proteinExistence type="predicted"/>
<evidence type="ECO:0008006" key="4">
    <source>
        <dbReference type="Google" id="ProtNLM"/>
    </source>
</evidence>
<feature type="signal peptide" evidence="1">
    <location>
        <begin position="1"/>
        <end position="25"/>
    </location>
</feature>
<dbReference type="Proteomes" id="UP001216907">
    <property type="component" value="Unassembled WGS sequence"/>
</dbReference>
<name>A0ABT6FBH0_9BACT</name>
<evidence type="ECO:0000313" key="2">
    <source>
        <dbReference type="EMBL" id="MDG3004943.1"/>
    </source>
</evidence>
<dbReference type="PROSITE" id="PS51257">
    <property type="entry name" value="PROKAR_LIPOPROTEIN"/>
    <property type="match status" value="1"/>
</dbReference>
<accession>A0ABT6FBH0</accession>
<gene>
    <name evidence="2" type="ORF">PZE19_14240</name>
</gene>
<organism evidence="2 3">
    <name type="scientific">Paludisphaera mucosa</name>
    <dbReference type="NCBI Taxonomy" id="3030827"/>
    <lineage>
        <taxon>Bacteria</taxon>
        <taxon>Pseudomonadati</taxon>
        <taxon>Planctomycetota</taxon>
        <taxon>Planctomycetia</taxon>
        <taxon>Isosphaerales</taxon>
        <taxon>Isosphaeraceae</taxon>
        <taxon>Paludisphaera</taxon>
    </lineage>
</organism>
<evidence type="ECO:0000313" key="3">
    <source>
        <dbReference type="Proteomes" id="UP001216907"/>
    </source>
</evidence>
<keyword evidence="1" id="KW-0732">Signal</keyword>
<protein>
    <recommendedName>
        <fullName evidence="4">Lipoprotein</fullName>
    </recommendedName>
</protein>